<gene>
    <name evidence="1" type="ORF">L9F63_013278</name>
</gene>
<dbReference type="EMBL" id="JASPKZ010002332">
    <property type="protein sequence ID" value="KAJ9595513.1"/>
    <property type="molecule type" value="Genomic_DNA"/>
</dbReference>
<dbReference type="AlphaFoldDB" id="A0AAD8EMB2"/>
<reference evidence="1" key="2">
    <citation type="submission" date="2023-05" db="EMBL/GenBank/DDBJ databases">
        <authorList>
            <person name="Fouks B."/>
        </authorList>
    </citation>
    <scope>NUCLEOTIDE SEQUENCE</scope>
    <source>
        <strain evidence="1">Stay&amp;Tobe</strain>
        <tissue evidence="1">Testes</tissue>
    </source>
</reference>
<dbReference type="Proteomes" id="UP001233999">
    <property type="component" value="Unassembled WGS sequence"/>
</dbReference>
<sequence>FMIFLFFNFSKTSFDTSLYHIQLYLTHIYKILSPYNRERGLIRKFVGLQEVMKYE</sequence>
<feature type="non-terminal residue" evidence="1">
    <location>
        <position position="55"/>
    </location>
</feature>
<comment type="caution">
    <text evidence="1">The sequence shown here is derived from an EMBL/GenBank/DDBJ whole genome shotgun (WGS) entry which is preliminary data.</text>
</comment>
<evidence type="ECO:0000313" key="1">
    <source>
        <dbReference type="EMBL" id="KAJ9595513.1"/>
    </source>
</evidence>
<accession>A0AAD8EMB2</accession>
<evidence type="ECO:0000313" key="2">
    <source>
        <dbReference type="Proteomes" id="UP001233999"/>
    </source>
</evidence>
<reference evidence="1" key="1">
    <citation type="journal article" date="2023" name="IScience">
        <title>Live-bearing cockroach genome reveals convergent evolutionary mechanisms linked to viviparity in insects and beyond.</title>
        <authorList>
            <person name="Fouks B."/>
            <person name="Harrison M.C."/>
            <person name="Mikhailova A.A."/>
            <person name="Marchal E."/>
            <person name="English S."/>
            <person name="Carruthers M."/>
            <person name="Jennings E.C."/>
            <person name="Chiamaka E.L."/>
            <person name="Frigard R.A."/>
            <person name="Pippel M."/>
            <person name="Attardo G.M."/>
            <person name="Benoit J.B."/>
            <person name="Bornberg-Bauer E."/>
            <person name="Tobe S.S."/>
        </authorList>
    </citation>
    <scope>NUCLEOTIDE SEQUENCE</scope>
    <source>
        <strain evidence="1">Stay&amp;Tobe</strain>
    </source>
</reference>
<protein>
    <submittedName>
        <fullName evidence="1">Uncharacterized protein</fullName>
    </submittedName>
</protein>
<name>A0AAD8EMB2_DIPPU</name>
<feature type="non-terminal residue" evidence="1">
    <location>
        <position position="1"/>
    </location>
</feature>
<organism evidence="1 2">
    <name type="scientific">Diploptera punctata</name>
    <name type="common">Pacific beetle cockroach</name>
    <dbReference type="NCBI Taxonomy" id="6984"/>
    <lineage>
        <taxon>Eukaryota</taxon>
        <taxon>Metazoa</taxon>
        <taxon>Ecdysozoa</taxon>
        <taxon>Arthropoda</taxon>
        <taxon>Hexapoda</taxon>
        <taxon>Insecta</taxon>
        <taxon>Pterygota</taxon>
        <taxon>Neoptera</taxon>
        <taxon>Polyneoptera</taxon>
        <taxon>Dictyoptera</taxon>
        <taxon>Blattodea</taxon>
        <taxon>Blaberoidea</taxon>
        <taxon>Blaberidae</taxon>
        <taxon>Diplopterinae</taxon>
        <taxon>Diploptera</taxon>
    </lineage>
</organism>
<keyword evidence="2" id="KW-1185">Reference proteome</keyword>
<proteinExistence type="predicted"/>